<dbReference type="PANTHER" id="PTHR33033:SF109">
    <property type="entry name" value="PROTEIN, PUTATIVE-RELATED"/>
    <property type="match status" value="1"/>
</dbReference>
<organism evidence="2 3">
    <name type="scientific">Theobroma cacao</name>
    <name type="common">Cacao</name>
    <name type="synonym">Cocoa</name>
    <dbReference type="NCBI Taxonomy" id="3641"/>
    <lineage>
        <taxon>Eukaryota</taxon>
        <taxon>Viridiplantae</taxon>
        <taxon>Streptophyta</taxon>
        <taxon>Embryophyta</taxon>
        <taxon>Tracheophyta</taxon>
        <taxon>Spermatophyta</taxon>
        <taxon>Magnoliopsida</taxon>
        <taxon>eudicotyledons</taxon>
        <taxon>Gunneridae</taxon>
        <taxon>Pentapetalae</taxon>
        <taxon>rosids</taxon>
        <taxon>malvids</taxon>
        <taxon>Malvales</taxon>
        <taxon>Malvaceae</taxon>
        <taxon>Byttnerioideae</taxon>
        <taxon>Theobroma</taxon>
    </lineage>
</organism>
<dbReference type="GO" id="GO:0003676">
    <property type="term" value="F:nucleic acid binding"/>
    <property type="evidence" value="ECO:0007669"/>
    <property type="project" value="InterPro"/>
</dbReference>
<dbReference type="HOGENOM" id="CLU_635237_0_0_1"/>
<name>A0A061GVG1_THECC</name>
<reference evidence="2 3" key="1">
    <citation type="journal article" date="2013" name="Genome Biol.">
        <title>The genome sequence of the most widely cultivated cacao type and its use to identify candidate genes regulating pod color.</title>
        <authorList>
            <person name="Motamayor J.C."/>
            <person name="Mockaitis K."/>
            <person name="Schmutz J."/>
            <person name="Haiminen N."/>
            <person name="Iii D.L."/>
            <person name="Cornejo O."/>
            <person name="Findley S.D."/>
            <person name="Zheng P."/>
            <person name="Utro F."/>
            <person name="Royaert S."/>
            <person name="Saski C."/>
            <person name="Jenkins J."/>
            <person name="Podicheti R."/>
            <person name="Zhao M."/>
            <person name="Scheffler B.E."/>
            <person name="Stack J.C."/>
            <person name="Feltus F.A."/>
            <person name="Mustiga G.M."/>
            <person name="Amores F."/>
            <person name="Phillips W."/>
            <person name="Marelli J.P."/>
            <person name="May G.D."/>
            <person name="Shapiro H."/>
            <person name="Ma J."/>
            <person name="Bustamante C.D."/>
            <person name="Schnell R.J."/>
            <person name="Main D."/>
            <person name="Gilbert D."/>
            <person name="Parida L."/>
            <person name="Kuhn D.N."/>
        </authorList>
    </citation>
    <scope>NUCLEOTIDE SEQUENCE [LARGE SCALE GENOMIC DNA]</scope>
    <source>
        <strain evidence="3">cv. Matina 1-6</strain>
    </source>
</reference>
<dbReference type="InterPro" id="IPR044730">
    <property type="entry name" value="RNase_H-like_dom_plant"/>
</dbReference>
<dbReference type="Gene3D" id="3.30.420.10">
    <property type="entry name" value="Ribonuclease H-like superfamily/Ribonuclease H"/>
    <property type="match status" value="1"/>
</dbReference>
<dbReference type="InterPro" id="IPR036397">
    <property type="entry name" value="RNaseH_sf"/>
</dbReference>
<dbReference type="InterPro" id="IPR002156">
    <property type="entry name" value="RNaseH_domain"/>
</dbReference>
<dbReference type="Pfam" id="PF13456">
    <property type="entry name" value="RVT_3"/>
    <property type="match status" value="1"/>
</dbReference>
<dbReference type="GO" id="GO:0004523">
    <property type="term" value="F:RNA-DNA hybrid ribonuclease activity"/>
    <property type="evidence" value="ECO:0007669"/>
    <property type="project" value="InterPro"/>
</dbReference>
<accession>A0A061GVG1</accession>
<evidence type="ECO:0000313" key="2">
    <source>
        <dbReference type="EMBL" id="EOY33142.1"/>
    </source>
</evidence>
<dbReference type="SUPFAM" id="SSF53098">
    <property type="entry name" value="Ribonuclease H-like"/>
    <property type="match status" value="1"/>
</dbReference>
<dbReference type="InterPro" id="IPR012337">
    <property type="entry name" value="RNaseH-like_sf"/>
</dbReference>
<protein>
    <recommendedName>
        <fullName evidence="1">RNase H type-1 domain-containing protein</fullName>
    </recommendedName>
</protein>
<dbReference type="CDD" id="cd06222">
    <property type="entry name" value="RNase_H_like"/>
    <property type="match status" value="1"/>
</dbReference>
<sequence length="432" mass="49908">MKINFNKSYLLRVGVVENQLRKWAGKIACKLDSLPTTYLGMPLEARHNSIAVWRPVIDKFKSRLAGWKTKLLFLGGRITLLRFGQEKESLWPKVWVEKEDGDHLSLIPRGKSSRNASILWKNIISPLSSTNIFFLQVNSNIGMVIGNGCNVLFWTDEWVEGGVLKNMFLIIYALAENKEGRVVEFGEWAGNEWRWDVFLSGSVKTVEHLFMTCFKVWEVWTKWCNYWNYTWITPNNIKVTLEAWNEAYVRNSDMRIWQMGFFTISWTIWLSRNELTFKGKSWDPEQIFDLVKLRVASWAAAKWPEEHPNVLSLFCQPKVQVTKKDKKKTRVSIEWKKPEHGWMKFNVDGAARGSLGEASIGGVLRNCQGEIKVIFSKLIGVSDANTAEFLAIREAFLIFSATEWRKQISLVVESDSVNAVNWTNQPQTAPWN</sequence>
<keyword evidence="3" id="KW-1185">Reference proteome</keyword>
<dbReference type="InParanoid" id="A0A061GVG1"/>
<dbReference type="AlphaFoldDB" id="A0A061GVG1"/>
<dbReference type="PANTHER" id="PTHR33033">
    <property type="entry name" value="POLYNUCLEOTIDYL TRANSFERASE, RIBONUCLEASE H-LIKE SUPERFAMILY PROTEIN-RELATED"/>
    <property type="match status" value="1"/>
</dbReference>
<gene>
    <name evidence="2" type="ORF">TCM_041125</name>
</gene>
<evidence type="ECO:0000259" key="1">
    <source>
        <dbReference type="Pfam" id="PF13456"/>
    </source>
</evidence>
<evidence type="ECO:0000313" key="3">
    <source>
        <dbReference type="Proteomes" id="UP000026915"/>
    </source>
</evidence>
<dbReference type="Proteomes" id="UP000026915">
    <property type="component" value="Chromosome 9"/>
</dbReference>
<dbReference type="EMBL" id="CM001887">
    <property type="protein sequence ID" value="EOY33142.1"/>
    <property type="molecule type" value="Genomic_DNA"/>
</dbReference>
<feature type="domain" description="RNase H type-1" evidence="1">
    <location>
        <begin position="346"/>
        <end position="427"/>
    </location>
</feature>
<dbReference type="eggNOG" id="KOG1075">
    <property type="taxonomic scope" value="Eukaryota"/>
</dbReference>
<dbReference type="OMA" id="NSIAVWR"/>
<proteinExistence type="predicted"/>
<dbReference type="Gramene" id="EOY33142">
    <property type="protein sequence ID" value="EOY33142"/>
    <property type="gene ID" value="TCM_041125"/>
</dbReference>